<dbReference type="Pfam" id="PF00271">
    <property type="entry name" value="Helicase_C"/>
    <property type="match status" value="1"/>
</dbReference>
<feature type="compositionally biased region" description="Basic and acidic residues" evidence="14">
    <location>
        <begin position="474"/>
        <end position="493"/>
    </location>
</feature>
<feature type="domain" description="Myb-like" evidence="15">
    <location>
        <begin position="2009"/>
        <end position="2069"/>
    </location>
</feature>
<dbReference type="GO" id="GO:0042393">
    <property type="term" value="F:histone binding"/>
    <property type="evidence" value="ECO:0007669"/>
    <property type="project" value="TreeGrafter"/>
</dbReference>
<dbReference type="InterPro" id="IPR014001">
    <property type="entry name" value="Helicase_ATP-bd"/>
</dbReference>
<dbReference type="EMBL" id="HBUF01547556">
    <property type="protein sequence ID" value="CAG6757647.1"/>
    <property type="molecule type" value="Transcribed_RNA"/>
</dbReference>
<evidence type="ECO:0000259" key="16">
    <source>
        <dbReference type="PROSITE" id="PS51192"/>
    </source>
</evidence>
<dbReference type="EMBL" id="HBUF01547555">
    <property type="protein sequence ID" value="CAG6757640.1"/>
    <property type="molecule type" value="Transcribed_RNA"/>
</dbReference>
<evidence type="ECO:0000256" key="3">
    <source>
        <dbReference type="ARBA" id="ARBA00022553"/>
    </source>
</evidence>
<dbReference type="InterPro" id="IPR050520">
    <property type="entry name" value="INO80/SWR1_helicase"/>
</dbReference>
<feature type="compositionally biased region" description="Acidic residues" evidence="14">
    <location>
        <begin position="418"/>
        <end position="434"/>
    </location>
</feature>
<keyword evidence="10" id="KW-0238">DNA-binding</keyword>
<keyword evidence="5" id="KW-0378">Hydrolase</keyword>
<feature type="compositionally biased region" description="Gly residues" evidence="14">
    <location>
        <begin position="553"/>
        <end position="565"/>
    </location>
</feature>
<dbReference type="GO" id="GO:0000812">
    <property type="term" value="C:Swr1 complex"/>
    <property type="evidence" value="ECO:0007669"/>
    <property type="project" value="TreeGrafter"/>
</dbReference>
<dbReference type="EMBL" id="HBUF01547557">
    <property type="protein sequence ID" value="CAG6757654.1"/>
    <property type="molecule type" value="Transcribed_RNA"/>
</dbReference>
<evidence type="ECO:0000256" key="12">
    <source>
        <dbReference type="ARBA" id="ARBA00023242"/>
    </source>
</evidence>
<dbReference type="InterPro" id="IPR049730">
    <property type="entry name" value="SNF2/RAD54-like_C"/>
</dbReference>
<keyword evidence="12" id="KW-0539">Nucleus</keyword>
<feature type="compositionally biased region" description="Polar residues" evidence="14">
    <location>
        <begin position="616"/>
        <end position="634"/>
    </location>
</feature>
<feature type="domain" description="Helicase ATP-binding" evidence="16">
    <location>
        <begin position="708"/>
        <end position="873"/>
    </location>
</feature>
<keyword evidence="3" id="KW-0597">Phosphoprotein</keyword>
<evidence type="ECO:0000256" key="5">
    <source>
        <dbReference type="ARBA" id="ARBA00022801"/>
    </source>
</evidence>
<comment type="similarity">
    <text evidence="2">Belongs to the SNF2/RAD54 helicase family. SWR1 subfamily.</text>
</comment>
<dbReference type="GO" id="GO:0006338">
    <property type="term" value="P:chromatin remodeling"/>
    <property type="evidence" value="ECO:0007669"/>
    <property type="project" value="TreeGrafter"/>
</dbReference>
<sequence>MNGGTMLSSMMGLTSKSNTSATYGHMDPSGGGGMGGGGVGTLTVSRKRSHNGPELIHIARKVMKLNKEALDAALMQVFARQSELNIFEMTTLKKRGPALTQFLVNHSVRDPVEVVAAIQAEVPQHKEKVNIPRPVEKTHHHHQQQHHQAPSLPISSTPTTPAVVTVGHQPEIKLAGAGGIPVAISTTLPPAVARLSQQQGGTPLDPCRTPDKHTSSPGGPTGPPKPGGSGRLSSSGPGSGARLDPADQIAEKAKQEAYVLQRVANLQREGLWFEKRLPKVAEPSRTKAHWDYLLEEMTWISTDFAQERKWKKAMARKIARAIQKHFQEKKQSQLRAEKAAEVHARKVASFMARGVKQFWTNVGKLVEFKQTTLLEEKKKQALDQHLSFIVGETEKFSSLVAESMNKPAQLTPASQSDGEFEPEGDWSDDEETIEREEKQVKPTDHDKEIELLQKESELSLDDILDQLPPGYLEQRTKEIESEKTGEKSAGPDREDSDFSADSDDLSSDDEATLDEQEAAEAKDGDNVDPVTEVKELEADNELSIEELKAKYGALGGGTTSRGVGGMDTPPQDEADVEMESEQGDSDDDEEDEDDNLTGSEDEFGSSESDVDLETDSGLSSLLTDPTNSTSSSLTADPAAASGTVAASSGRETKDEEEADKKMNDVAALAESIQPKGYTLESTSVVTPVPFLLQFPLREYQHVGLDWLVTMYERGLNGILADEMGLGKTIQTISLLAHLACEKGIWGPHLIVVPTSVLLNWEMELKKWAPGFKVLTYYGSIKERKAKRQGWTKPNSFHVCVTSYKLAVQDHQSFRRKAWRYLILDEAQNIKNFKSQRWQLLLNFNTERRLLLTGTPLQNNLNELWSLMHFLMPALFQSHSEFQAWFSHPMKDMIEGNSDYNETIVKRLHKVLRPFLLRRLKAQVEKQLPKKYEHVVMCRLSNRQKYLYDDFMSRTKTKETLASGTMLSVINILMQLRKVCNHPNLFEERATLSPFHTNQLQLDIPSLVYNALHYDVFKHVNLETMNLNLLHNELHMTLGQGFAMRRLRPSGTAIEELDSIATAPQAPPLPRGKPKLRVRCKDPKASVRVVIVNNSATNNNNKVVKTHAINIGNILVRQIICQGGIQGLNAKMSSPLTSTSTTAGITGSVVTSTPTSQVQGTPVQGIPVQLVQRDGSRSTIKFLASAPRVIVQKSPSGQVTSLIKLPAVISQASTLSPSPGSSIQSPAGTPLPVQFLCATPTLTSRLQGASSPAIVSTLSQSQTSTITTPSGAVLRVTGPGGNLVNLQAATNRAAAAAASNALTSAIVTVSSSSSSNNNSSTSHINSSTGSVHIDAMSGSIQLRRKKTQQGDSSKEKEPGEDESTLAMSLFVKSSLAEKRRARRAATLALVSRVNTHRLSSPCLMYGAELRQLVRINPVLPEAHDLVCTGYEARVQQLKDMFDNFLVYVPNVTAPSPCLRVCHPHPSSLQRLRRMDGVMAGELRPKLRLLHPITSAMCTQFPDPRLIQYDCGKLQSLDVILRKLKAGGHRVLIFTQMTRMLDVLEVFLNFHGHIYLRLDGTTKVEQRQVLMERFNMDPRIFCFILSTRSGGVGVNLTGADTVVFYDSDWNPTMDAQAQDRCHRIGQTRDVHIYRLISEKTIEENILRKANQKRLLGDLAIEGGNFTTAFFKSSTIHDLFTVDGGGAGGQADPTTRLADVLEPAPQLDKASLGALENALAAAEDATDVAAAKIARAEAVADLAEFDESIPVHSLDSAGPASGESKAEQEVALLMEQLSGVERWAVTFFEAKIQAPGVGNTEAAVAAAQAELEAVKRDWELDRLASARRDEARRVEARLEDRTELLTFSREDATNQVWIGSDNVELMPLWSPPTPPQDDNDVYIDFSLLFLYEPDLIPEAKLPPIVRRDKKRLRTETNADGQPLSKIRHRDDVPPSVPRSLFDRPSPALLKLRAEVRLAKYRSGGAAGRSSGLASLSSAAAATSSAVAKSVAALGLKPTTGPGTTEPESGPEWLIHEDSSLLQAVLSLEIQPNLVILAPGHTPNWDLVAELVNQVSRVYRSSKSCQNRYESVLIAREEGKILYDPSPKKQKTKNKLQVFTKVPQIKSGGRSMRTAQLFAQDNNLTLTSLLVARYEAIHAIISRRTPTTQSFKPLLVNSSTNQNLWTHAEVLNSSQILYDQPLSPIEVAQKLAERIAKEKQANAASRGTTAEQQSQLALLAQQRRAALAAQVAEVARDAQQAATSTTAQQQQVAAVQQIIQQQQQAQAAAAAQQAAAQQQQQQVQSVQTQQGTIVQQQTVRATPVRTLQQQRTVNVSDLVRSVQSVVAASSQHQVVAAQQIHRTSTVTTAVVMTSSTQPIVTTRMITGSPVTGTTKQLTPSQLAMYTKHQQLRQAQQLRTLQQKAVAAHVQQVVSSGAGTVIQQTTSPVTIRAQTKPRAVTDSEVQAILKRQMLQQVQQQQQAQKQAAAAAAVAGGTLQLAQVTAAGSQMNLTPGTTTLVKTLPPQTVANIIPQVKTLSAAQIKTASPTTAAAAAQYRQLPIYQQLLAQRKLQGAAGTVGGQTTATTAKVVKATGVGGTTQLIVAGGGKSLPGTMTMQQIQQVIKQHVPHGSTINVSSSSGQVITHTVITKSPQQVQQRTVIPVASSALAKQQTIQVVTASPGGSGGVVARPTTHQTIKVASSQGSVSQQQQTLLSQVTAAIQQGTMRPSPVRIQSASGQPIVAVAVSQAQQHHVIHHQNSPDQT</sequence>
<reference evidence="19" key="1">
    <citation type="submission" date="2021-05" db="EMBL/GenBank/DDBJ databases">
        <authorList>
            <person name="Alioto T."/>
            <person name="Alioto T."/>
            <person name="Gomez Garrido J."/>
        </authorList>
    </citation>
    <scope>NUCLEOTIDE SEQUENCE</scope>
</reference>
<comment type="subcellular location">
    <subcellularLocation>
        <location evidence="1">Nucleus</location>
    </subcellularLocation>
</comment>
<keyword evidence="4" id="KW-0547">Nucleotide-binding</keyword>
<feature type="compositionally biased region" description="Basic and acidic residues" evidence="14">
    <location>
        <begin position="519"/>
        <end position="537"/>
    </location>
</feature>
<feature type="coiled-coil region" evidence="13">
    <location>
        <begin position="2256"/>
        <end position="2285"/>
    </location>
</feature>
<dbReference type="SUPFAM" id="SSF52540">
    <property type="entry name" value="P-loop containing nucleoside triphosphate hydrolases"/>
    <property type="match status" value="2"/>
</dbReference>
<accession>A0A8D9EL53</accession>
<dbReference type="GO" id="GO:0004386">
    <property type="term" value="F:helicase activity"/>
    <property type="evidence" value="ECO:0007669"/>
    <property type="project" value="UniProtKB-KW"/>
</dbReference>
<dbReference type="Pfam" id="PF00176">
    <property type="entry name" value="SNF2-rel_dom"/>
    <property type="match status" value="1"/>
</dbReference>
<feature type="domain" description="HSA" evidence="18">
    <location>
        <begin position="277"/>
        <end position="349"/>
    </location>
</feature>
<feature type="domain" description="Helicase C-terminal" evidence="17">
    <location>
        <begin position="1514"/>
        <end position="1664"/>
    </location>
</feature>
<dbReference type="PROSITE" id="PS51204">
    <property type="entry name" value="HSA"/>
    <property type="match status" value="1"/>
</dbReference>
<evidence type="ECO:0000256" key="2">
    <source>
        <dbReference type="ARBA" id="ARBA00009220"/>
    </source>
</evidence>
<evidence type="ECO:0000256" key="4">
    <source>
        <dbReference type="ARBA" id="ARBA00022741"/>
    </source>
</evidence>
<protein>
    <submittedName>
        <fullName evidence="19">Helicase domino</fullName>
    </submittedName>
</protein>
<dbReference type="GO" id="GO:0003677">
    <property type="term" value="F:DNA binding"/>
    <property type="evidence" value="ECO:0007669"/>
    <property type="project" value="UniProtKB-KW"/>
</dbReference>
<dbReference type="SMART" id="SM00490">
    <property type="entry name" value="HELICc"/>
    <property type="match status" value="1"/>
</dbReference>
<dbReference type="GO" id="GO:0010468">
    <property type="term" value="P:regulation of gene expression"/>
    <property type="evidence" value="ECO:0007669"/>
    <property type="project" value="UniProtKB-ARBA"/>
</dbReference>
<feature type="compositionally biased region" description="Acidic residues" evidence="14">
    <location>
        <begin position="570"/>
        <end position="614"/>
    </location>
</feature>
<feature type="compositionally biased region" description="Polar residues" evidence="14">
    <location>
        <begin position="408"/>
        <end position="417"/>
    </location>
</feature>
<dbReference type="FunFam" id="3.40.50.300:FF:000529">
    <property type="entry name" value="helicase SRCAP isoform X1"/>
    <property type="match status" value="1"/>
</dbReference>
<dbReference type="PANTHER" id="PTHR45685">
    <property type="entry name" value="HELICASE SRCAP-RELATED"/>
    <property type="match status" value="1"/>
</dbReference>
<dbReference type="Gene3D" id="3.40.50.300">
    <property type="entry name" value="P-loop containing nucleotide triphosphate hydrolases"/>
    <property type="match status" value="1"/>
</dbReference>
<dbReference type="PROSITE" id="PS51192">
    <property type="entry name" value="HELICASE_ATP_BIND_1"/>
    <property type="match status" value="1"/>
</dbReference>
<feature type="region of interest" description="Disordered" evidence="14">
    <location>
        <begin position="408"/>
        <end position="660"/>
    </location>
</feature>
<dbReference type="GO" id="GO:0016887">
    <property type="term" value="F:ATP hydrolysis activity"/>
    <property type="evidence" value="ECO:0007669"/>
    <property type="project" value="TreeGrafter"/>
</dbReference>
<evidence type="ECO:0000259" key="15">
    <source>
        <dbReference type="PROSITE" id="PS50090"/>
    </source>
</evidence>
<feature type="compositionally biased region" description="Basic and acidic residues" evidence="14">
    <location>
        <begin position="650"/>
        <end position="660"/>
    </location>
</feature>
<feature type="compositionally biased region" description="Low complexity" evidence="14">
    <location>
        <begin position="146"/>
        <end position="162"/>
    </location>
</feature>
<keyword evidence="6 19" id="KW-0347">Helicase</keyword>
<evidence type="ECO:0000256" key="13">
    <source>
        <dbReference type="SAM" id="Coils"/>
    </source>
</evidence>
<evidence type="ECO:0000256" key="11">
    <source>
        <dbReference type="ARBA" id="ARBA00023163"/>
    </source>
</evidence>
<dbReference type="InterPro" id="IPR001650">
    <property type="entry name" value="Helicase_C-like"/>
</dbReference>
<keyword evidence="9" id="KW-0805">Transcription regulation</keyword>
<feature type="compositionally biased region" description="Basic and acidic residues" evidence="14">
    <location>
        <begin position="435"/>
        <end position="457"/>
    </location>
</feature>
<dbReference type="CDD" id="cd18003">
    <property type="entry name" value="DEXQc_SRCAP"/>
    <property type="match status" value="1"/>
</dbReference>
<feature type="region of interest" description="Disordered" evidence="14">
    <location>
        <begin position="1340"/>
        <end position="1362"/>
    </location>
</feature>
<keyword evidence="11" id="KW-0804">Transcription</keyword>
<feature type="compositionally biased region" description="Low complexity" evidence="14">
    <location>
        <begin position="635"/>
        <end position="648"/>
    </location>
</feature>
<dbReference type="InterPro" id="IPR027417">
    <property type="entry name" value="P-loop_NTPase"/>
</dbReference>
<keyword evidence="13" id="KW-0175">Coiled coil</keyword>
<dbReference type="GO" id="GO:0005524">
    <property type="term" value="F:ATP binding"/>
    <property type="evidence" value="ECO:0007669"/>
    <property type="project" value="UniProtKB-KW"/>
</dbReference>
<keyword evidence="7" id="KW-0067">ATP-binding</keyword>
<evidence type="ECO:0000259" key="17">
    <source>
        <dbReference type="PROSITE" id="PS51194"/>
    </source>
</evidence>
<evidence type="ECO:0000256" key="9">
    <source>
        <dbReference type="ARBA" id="ARBA00023015"/>
    </source>
</evidence>
<evidence type="ECO:0000256" key="1">
    <source>
        <dbReference type="ARBA" id="ARBA00004123"/>
    </source>
</evidence>
<feature type="region of interest" description="Disordered" evidence="14">
    <location>
        <begin position="135"/>
        <end position="162"/>
    </location>
</feature>
<evidence type="ECO:0000313" key="19">
    <source>
        <dbReference type="EMBL" id="CAG6757661.1"/>
    </source>
</evidence>
<dbReference type="EMBL" id="HBUF01547558">
    <property type="protein sequence ID" value="CAG6757661.1"/>
    <property type="molecule type" value="Transcribed_RNA"/>
</dbReference>
<feature type="region of interest" description="Disordered" evidence="14">
    <location>
        <begin position="1310"/>
        <end position="1329"/>
    </location>
</feature>
<evidence type="ECO:0000259" key="18">
    <source>
        <dbReference type="PROSITE" id="PS51204"/>
    </source>
</evidence>
<dbReference type="SMART" id="SM00573">
    <property type="entry name" value="HSA"/>
    <property type="match status" value="1"/>
</dbReference>
<dbReference type="FunFam" id="3.40.50.10810:FF:000005">
    <property type="entry name" value="Photoperiod-independent early flowering 1"/>
    <property type="match status" value="1"/>
</dbReference>
<dbReference type="Pfam" id="PF07529">
    <property type="entry name" value="HSA"/>
    <property type="match status" value="1"/>
</dbReference>
<evidence type="ECO:0000256" key="10">
    <source>
        <dbReference type="ARBA" id="ARBA00023125"/>
    </source>
</evidence>
<dbReference type="PANTHER" id="PTHR45685:SF1">
    <property type="entry name" value="HELICASE SRCAP"/>
    <property type="match status" value="1"/>
</dbReference>
<feature type="compositionally biased region" description="Acidic residues" evidence="14">
    <location>
        <begin position="494"/>
        <end position="518"/>
    </location>
</feature>
<dbReference type="InterPro" id="IPR000330">
    <property type="entry name" value="SNF2_N"/>
</dbReference>
<dbReference type="InterPro" id="IPR038718">
    <property type="entry name" value="SNF2-like_sf"/>
</dbReference>
<dbReference type="Gene3D" id="3.40.50.10810">
    <property type="entry name" value="Tandem AAA-ATPase domain"/>
    <property type="match status" value="1"/>
</dbReference>
<dbReference type="InterPro" id="IPR014012">
    <property type="entry name" value="HSA_dom"/>
</dbReference>
<feature type="region of interest" description="Disordered" evidence="14">
    <location>
        <begin position="195"/>
        <end position="244"/>
    </location>
</feature>
<dbReference type="PROSITE" id="PS51194">
    <property type="entry name" value="HELICASE_CTER"/>
    <property type="match status" value="1"/>
</dbReference>
<dbReference type="Gene3D" id="1.20.120.850">
    <property type="entry name" value="SWI2/SNF2 ATPases, N-terminal domain"/>
    <property type="match status" value="1"/>
</dbReference>
<organism evidence="19">
    <name type="scientific">Cacopsylla melanoneura</name>
    <dbReference type="NCBI Taxonomy" id="428564"/>
    <lineage>
        <taxon>Eukaryota</taxon>
        <taxon>Metazoa</taxon>
        <taxon>Ecdysozoa</taxon>
        <taxon>Arthropoda</taxon>
        <taxon>Hexapoda</taxon>
        <taxon>Insecta</taxon>
        <taxon>Pterygota</taxon>
        <taxon>Neoptera</taxon>
        <taxon>Paraneoptera</taxon>
        <taxon>Hemiptera</taxon>
        <taxon>Sternorrhyncha</taxon>
        <taxon>Psylloidea</taxon>
        <taxon>Psyllidae</taxon>
        <taxon>Psyllinae</taxon>
        <taxon>Cacopsylla</taxon>
    </lineage>
</organism>
<dbReference type="GO" id="GO:0140096">
    <property type="term" value="F:catalytic activity, acting on a protein"/>
    <property type="evidence" value="ECO:0007669"/>
    <property type="project" value="UniProtKB-ARBA"/>
</dbReference>
<feature type="region of interest" description="Disordered" evidence="14">
    <location>
        <begin position="1909"/>
        <end position="1936"/>
    </location>
</feature>
<evidence type="ECO:0000256" key="6">
    <source>
        <dbReference type="ARBA" id="ARBA00022806"/>
    </source>
</evidence>
<proteinExistence type="inferred from homology"/>
<dbReference type="GO" id="GO:0010557">
    <property type="term" value="P:positive regulation of macromolecule biosynthetic process"/>
    <property type="evidence" value="ECO:0007669"/>
    <property type="project" value="UniProtKB-ARBA"/>
</dbReference>
<dbReference type="CDD" id="cd18793">
    <property type="entry name" value="SF2_C_SNF"/>
    <property type="match status" value="1"/>
</dbReference>
<dbReference type="SMART" id="SM00487">
    <property type="entry name" value="DEXDc"/>
    <property type="match status" value="1"/>
</dbReference>
<evidence type="ECO:0000256" key="7">
    <source>
        <dbReference type="ARBA" id="ARBA00022840"/>
    </source>
</evidence>
<keyword evidence="8" id="KW-0156">Chromatin regulator</keyword>
<dbReference type="InterPro" id="IPR001005">
    <property type="entry name" value="SANT/Myb"/>
</dbReference>
<dbReference type="PROSITE" id="PS50090">
    <property type="entry name" value="MYB_LIKE"/>
    <property type="match status" value="1"/>
</dbReference>
<evidence type="ECO:0000256" key="14">
    <source>
        <dbReference type="SAM" id="MobiDB-lite"/>
    </source>
</evidence>
<evidence type="ECO:0000256" key="8">
    <source>
        <dbReference type="ARBA" id="ARBA00022853"/>
    </source>
</evidence>
<name>A0A8D9EL53_9HEMI</name>